<keyword evidence="6" id="KW-1133">Transmembrane helix</keyword>
<dbReference type="Proteomes" id="UP000636709">
    <property type="component" value="Unassembled WGS sequence"/>
</dbReference>
<sequence>MELRGCQQPLHPHSSQKPSSSSPSTSSTNPAGYLLPRTTSAWLACAFLSLALLHLLCCSPDPTQWALVFSPPRHYFNGTYSSSVSAAAYVNLAQGRQISCDYSEGQWVWSPGHARRYNATTCGVVKDSQDCVRNGRPDTGYLDWRWRPTAAACPLPPFDAAAFLGAVRGKHVAFVGDSMARNQAESLLCLLAASPSFPSRLVYHQSDPPGLSQNFLVRRWAFPTHGVTVSVYWAPFLVRATGRVDDYHLPYSSVHLDALAERWSAEADTMDVAVLSAGHWFLKWAMFYNGSGVVGVHMLPESNNHTEIGFASPFREVIRKALERLVLGVGGGGGGRTVVLATLSPSHFEKAWDDPTTCARKRPYEDGEKEVDAEAAELRRVVKEEAASAAARNGGAAATTIKVLDVTKLATMRPDGHPGAYMHMDPFGPGKPDKMLNDCLHSCLPGPVDTSQDQTAVVSSEGRRGACRDREGIKLLGSGL</sequence>
<proteinExistence type="inferred from homology"/>
<dbReference type="InterPro" id="IPR025846">
    <property type="entry name" value="TBL_N"/>
</dbReference>
<evidence type="ECO:0000259" key="11">
    <source>
        <dbReference type="Pfam" id="PF14416"/>
    </source>
</evidence>
<keyword evidence="5" id="KW-0735">Signal-anchor</keyword>
<dbReference type="InterPro" id="IPR026057">
    <property type="entry name" value="TBL_C"/>
</dbReference>
<dbReference type="Pfam" id="PF13839">
    <property type="entry name" value="PC-Esterase"/>
    <property type="match status" value="1"/>
</dbReference>
<reference evidence="12" key="1">
    <citation type="submission" date="2020-07" db="EMBL/GenBank/DDBJ databases">
        <title>Genome sequence and genetic diversity analysis of an under-domesticated orphan crop, white fonio (Digitaria exilis).</title>
        <authorList>
            <person name="Bennetzen J.L."/>
            <person name="Chen S."/>
            <person name="Ma X."/>
            <person name="Wang X."/>
            <person name="Yssel A.E.J."/>
            <person name="Chaluvadi S.R."/>
            <person name="Johnson M."/>
            <person name="Gangashetty P."/>
            <person name="Hamidou F."/>
            <person name="Sanogo M.D."/>
            <person name="Zwaenepoel A."/>
            <person name="Wallace J."/>
            <person name="Van De Peer Y."/>
            <person name="Van Deynze A."/>
        </authorList>
    </citation>
    <scope>NUCLEOTIDE SEQUENCE</scope>
    <source>
        <tissue evidence="12">Leaves</tissue>
    </source>
</reference>
<dbReference type="Pfam" id="PF14416">
    <property type="entry name" value="PMR5N"/>
    <property type="match status" value="1"/>
</dbReference>
<feature type="region of interest" description="Disordered" evidence="9">
    <location>
        <begin position="1"/>
        <end position="30"/>
    </location>
</feature>
<evidence type="ECO:0000313" key="13">
    <source>
        <dbReference type="Proteomes" id="UP000636709"/>
    </source>
</evidence>
<dbReference type="PANTHER" id="PTHR32285:SF243">
    <property type="entry name" value="OS06G0235000 PROTEIN"/>
    <property type="match status" value="1"/>
</dbReference>
<dbReference type="InterPro" id="IPR029962">
    <property type="entry name" value="TBL"/>
</dbReference>
<evidence type="ECO:0000313" key="12">
    <source>
        <dbReference type="EMBL" id="KAF8701892.1"/>
    </source>
</evidence>
<evidence type="ECO:0000256" key="3">
    <source>
        <dbReference type="ARBA" id="ARBA00022679"/>
    </source>
</evidence>
<dbReference type="AlphaFoldDB" id="A0A835EKV3"/>
<keyword evidence="8" id="KW-0472">Membrane</keyword>
<feature type="domain" description="Trichome birefringence-like N-terminal" evidence="11">
    <location>
        <begin position="99"/>
        <end position="149"/>
    </location>
</feature>
<evidence type="ECO:0000256" key="8">
    <source>
        <dbReference type="ARBA" id="ARBA00023136"/>
    </source>
</evidence>
<dbReference type="GO" id="GO:0000139">
    <property type="term" value="C:Golgi membrane"/>
    <property type="evidence" value="ECO:0007669"/>
    <property type="project" value="UniProtKB-SubCell"/>
</dbReference>
<evidence type="ECO:0000256" key="7">
    <source>
        <dbReference type="ARBA" id="ARBA00023034"/>
    </source>
</evidence>
<dbReference type="GO" id="GO:1990538">
    <property type="term" value="F:xylan O-acetyltransferase activity"/>
    <property type="evidence" value="ECO:0007669"/>
    <property type="project" value="UniProtKB-ARBA"/>
</dbReference>
<dbReference type="PANTHER" id="PTHR32285">
    <property type="entry name" value="PROTEIN TRICHOME BIREFRINGENCE-LIKE 9-RELATED"/>
    <property type="match status" value="1"/>
</dbReference>
<evidence type="ECO:0000256" key="5">
    <source>
        <dbReference type="ARBA" id="ARBA00022968"/>
    </source>
</evidence>
<feature type="domain" description="Trichome birefringence-like C-terminal" evidence="10">
    <location>
        <begin position="155"/>
        <end position="450"/>
    </location>
</feature>
<evidence type="ECO:0008006" key="14">
    <source>
        <dbReference type="Google" id="ProtNLM"/>
    </source>
</evidence>
<name>A0A835EKV3_9POAL</name>
<evidence type="ECO:0000256" key="1">
    <source>
        <dbReference type="ARBA" id="ARBA00004323"/>
    </source>
</evidence>
<comment type="similarity">
    <text evidence="2">Belongs to the PC-esterase family. TBL subfamily.</text>
</comment>
<gene>
    <name evidence="12" type="ORF">HU200_033219</name>
</gene>
<comment type="subcellular location">
    <subcellularLocation>
        <location evidence="1">Golgi apparatus membrane</location>
        <topology evidence="1">Single-pass type II membrane protein</topology>
    </subcellularLocation>
</comment>
<keyword evidence="13" id="KW-1185">Reference proteome</keyword>
<evidence type="ECO:0000259" key="10">
    <source>
        <dbReference type="Pfam" id="PF13839"/>
    </source>
</evidence>
<protein>
    <recommendedName>
        <fullName evidence="14">Trichome birefringence-like N-terminal domain-containing protein</fullName>
    </recommendedName>
</protein>
<evidence type="ECO:0000256" key="2">
    <source>
        <dbReference type="ARBA" id="ARBA00007727"/>
    </source>
</evidence>
<dbReference type="OrthoDB" id="662573at2759"/>
<organism evidence="12 13">
    <name type="scientific">Digitaria exilis</name>
    <dbReference type="NCBI Taxonomy" id="1010633"/>
    <lineage>
        <taxon>Eukaryota</taxon>
        <taxon>Viridiplantae</taxon>
        <taxon>Streptophyta</taxon>
        <taxon>Embryophyta</taxon>
        <taxon>Tracheophyta</taxon>
        <taxon>Spermatophyta</taxon>
        <taxon>Magnoliopsida</taxon>
        <taxon>Liliopsida</taxon>
        <taxon>Poales</taxon>
        <taxon>Poaceae</taxon>
        <taxon>PACMAD clade</taxon>
        <taxon>Panicoideae</taxon>
        <taxon>Panicodae</taxon>
        <taxon>Paniceae</taxon>
        <taxon>Anthephorinae</taxon>
        <taxon>Digitaria</taxon>
    </lineage>
</organism>
<evidence type="ECO:0000256" key="6">
    <source>
        <dbReference type="ARBA" id="ARBA00022989"/>
    </source>
</evidence>
<comment type="caution">
    <text evidence="12">The sequence shown here is derived from an EMBL/GenBank/DDBJ whole genome shotgun (WGS) entry which is preliminary data.</text>
</comment>
<feature type="compositionally biased region" description="Low complexity" evidence="9">
    <location>
        <begin position="8"/>
        <end position="28"/>
    </location>
</feature>
<keyword evidence="7" id="KW-0333">Golgi apparatus</keyword>
<dbReference type="EMBL" id="JACEFO010001795">
    <property type="protein sequence ID" value="KAF8701892.1"/>
    <property type="molecule type" value="Genomic_DNA"/>
</dbReference>
<accession>A0A835EKV3</accession>
<evidence type="ECO:0000256" key="4">
    <source>
        <dbReference type="ARBA" id="ARBA00022692"/>
    </source>
</evidence>
<evidence type="ECO:0000256" key="9">
    <source>
        <dbReference type="SAM" id="MobiDB-lite"/>
    </source>
</evidence>
<keyword evidence="3" id="KW-0808">Transferase</keyword>
<keyword evidence="4" id="KW-0812">Transmembrane</keyword>